<comment type="caution">
    <text evidence="6">The sequence shown here is derived from an EMBL/GenBank/DDBJ whole genome shotgun (WGS) entry which is preliminary data.</text>
</comment>
<dbReference type="Proteomes" id="UP001596435">
    <property type="component" value="Unassembled WGS sequence"/>
</dbReference>
<dbReference type="InterPro" id="IPR020084">
    <property type="entry name" value="NUDIX_hydrolase_CS"/>
</dbReference>
<evidence type="ECO:0000256" key="2">
    <source>
        <dbReference type="ARBA" id="ARBA00005582"/>
    </source>
</evidence>
<protein>
    <submittedName>
        <fullName evidence="6">NUDIX domain-containing protein</fullName>
    </submittedName>
</protein>
<evidence type="ECO:0000256" key="4">
    <source>
        <dbReference type="RuleBase" id="RU003476"/>
    </source>
</evidence>
<keyword evidence="7" id="KW-1185">Reference proteome</keyword>
<feature type="domain" description="Nudix hydrolase" evidence="5">
    <location>
        <begin position="19"/>
        <end position="150"/>
    </location>
</feature>
<proteinExistence type="inferred from homology"/>
<dbReference type="PROSITE" id="PS51462">
    <property type="entry name" value="NUDIX"/>
    <property type="match status" value="1"/>
</dbReference>
<dbReference type="PANTHER" id="PTHR43046">
    <property type="entry name" value="GDP-MANNOSE MANNOSYL HYDROLASE"/>
    <property type="match status" value="1"/>
</dbReference>
<evidence type="ECO:0000256" key="1">
    <source>
        <dbReference type="ARBA" id="ARBA00001946"/>
    </source>
</evidence>
<organism evidence="6 7">
    <name type="scientific">Kitasatospora paranensis</name>
    <dbReference type="NCBI Taxonomy" id="258053"/>
    <lineage>
        <taxon>Bacteria</taxon>
        <taxon>Bacillati</taxon>
        <taxon>Actinomycetota</taxon>
        <taxon>Actinomycetes</taxon>
        <taxon>Kitasatosporales</taxon>
        <taxon>Streptomycetaceae</taxon>
        <taxon>Kitasatospora</taxon>
    </lineage>
</organism>
<sequence length="164" mass="17680">MAIPSFLADLRAVVGTRPLWLSGVAAVVVDDRGRVLLGRRSDNGRWALIGGILDPGEQPAEGLAREVMEETGVTVVPELLTSVSVSSLLHYPNGDRAQYLDLTFRCRPVAGEARVNDDESLEVGWFAPDALPDLDDYALRRLKTALAGAERTVFDFDGEGLSAS</sequence>
<dbReference type="RefSeq" id="WP_345705164.1">
    <property type="nucleotide sequence ID" value="NZ_BAABKV010000001.1"/>
</dbReference>
<dbReference type="CDD" id="cd18879">
    <property type="entry name" value="NUDIX_Hydrolase"/>
    <property type="match status" value="1"/>
</dbReference>
<comment type="cofactor">
    <cofactor evidence="1">
        <name>Mg(2+)</name>
        <dbReference type="ChEBI" id="CHEBI:18420"/>
    </cofactor>
</comment>
<dbReference type="Pfam" id="PF00293">
    <property type="entry name" value="NUDIX"/>
    <property type="match status" value="1"/>
</dbReference>
<dbReference type="InterPro" id="IPR000086">
    <property type="entry name" value="NUDIX_hydrolase_dom"/>
</dbReference>
<dbReference type="InterPro" id="IPR015797">
    <property type="entry name" value="NUDIX_hydrolase-like_dom_sf"/>
</dbReference>
<dbReference type="EMBL" id="JBHTAJ010000024">
    <property type="protein sequence ID" value="MFC7180880.1"/>
    <property type="molecule type" value="Genomic_DNA"/>
</dbReference>
<dbReference type="InterPro" id="IPR020476">
    <property type="entry name" value="Nudix_hydrolase"/>
</dbReference>
<evidence type="ECO:0000313" key="6">
    <source>
        <dbReference type="EMBL" id="MFC7180880.1"/>
    </source>
</evidence>
<gene>
    <name evidence="6" type="ORF">ACFQMG_15080</name>
</gene>
<name>A0ABW2FZ67_9ACTN</name>
<comment type="similarity">
    <text evidence="2 4">Belongs to the Nudix hydrolase family.</text>
</comment>
<accession>A0ABW2FZ67</accession>
<dbReference type="PRINTS" id="PR00502">
    <property type="entry name" value="NUDIXFAMILY"/>
</dbReference>
<evidence type="ECO:0000259" key="5">
    <source>
        <dbReference type="PROSITE" id="PS51462"/>
    </source>
</evidence>
<reference evidence="7" key="1">
    <citation type="journal article" date="2019" name="Int. J. Syst. Evol. Microbiol.">
        <title>The Global Catalogue of Microorganisms (GCM) 10K type strain sequencing project: providing services to taxonomists for standard genome sequencing and annotation.</title>
        <authorList>
            <consortium name="The Broad Institute Genomics Platform"/>
            <consortium name="The Broad Institute Genome Sequencing Center for Infectious Disease"/>
            <person name="Wu L."/>
            <person name="Ma J."/>
        </authorList>
    </citation>
    <scope>NUCLEOTIDE SEQUENCE [LARGE SCALE GENOMIC DNA]</scope>
    <source>
        <strain evidence="7">CGMCC 1.12859</strain>
    </source>
</reference>
<dbReference type="PANTHER" id="PTHR43046:SF16">
    <property type="entry name" value="ADP-RIBOSE PYROPHOSPHATASE YJHB-RELATED"/>
    <property type="match status" value="1"/>
</dbReference>
<dbReference type="SUPFAM" id="SSF55811">
    <property type="entry name" value="Nudix"/>
    <property type="match status" value="1"/>
</dbReference>
<keyword evidence="3 4" id="KW-0378">Hydrolase</keyword>
<dbReference type="PROSITE" id="PS00893">
    <property type="entry name" value="NUDIX_BOX"/>
    <property type="match status" value="1"/>
</dbReference>
<dbReference type="Gene3D" id="3.90.79.10">
    <property type="entry name" value="Nucleoside Triphosphate Pyrophosphohydrolase"/>
    <property type="match status" value="1"/>
</dbReference>
<evidence type="ECO:0000256" key="3">
    <source>
        <dbReference type="ARBA" id="ARBA00022801"/>
    </source>
</evidence>
<evidence type="ECO:0000313" key="7">
    <source>
        <dbReference type="Proteomes" id="UP001596435"/>
    </source>
</evidence>